<feature type="region of interest" description="Disordered" evidence="1">
    <location>
        <begin position="1"/>
        <end position="67"/>
    </location>
</feature>
<organism evidence="2 3">
    <name type="scientific">Pleurodeles waltl</name>
    <name type="common">Iberian ribbed newt</name>
    <dbReference type="NCBI Taxonomy" id="8319"/>
    <lineage>
        <taxon>Eukaryota</taxon>
        <taxon>Metazoa</taxon>
        <taxon>Chordata</taxon>
        <taxon>Craniata</taxon>
        <taxon>Vertebrata</taxon>
        <taxon>Euteleostomi</taxon>
        <taxon>Amphibia</taxon>
        <taxon>Batrachia</taxon>
        <taxon>Caudata</taxon>
        <taxon>Salamandroidea</taxon>
        <taxon>Salamandridae</taxon>
        <taxon>Pleurodelinae</taxon>
        <taxon>Pleurodeles</taxon>
    </lineage>
</organism>
<dbReference type="AlphaFoldDB" id="A0AAV7WLB9"/>
<evidence type="ECO:0000313" key="2">
    <source>
        <dbReference type="EMBL" id="KAJ1213407.1"/>
    </source>
</evidence>
<comment type="caution">
    <text evidence="2">The sequence shown here is derived from an EMBL/GenBank/DDBJ whole genome shotgun (WGS) entry which is preliminary data.</text>
</comment>
<keyword evidence="3" id="KW-1185">Reference proteome</keyword>
<name>A0AAV7WLB9_PLEWA</name>
<protein>
    <submittedName>
        <fullName evidence="2">Uncharacterized protein</fullName>
    </submittedName>
</protein>
<evidence type="ECO:0000256" key="1">
    <source>
        <dbReference type="SAM" id="MobiDB-lite"/>
    </source>
</evidence>
<reference evidence="2" key="1">
    <citation type="journal article" date="2022" name="bioRxiv">
        <title>Sequencing and chromosome-scale assembly of the giantPleurodeles waltlgenome.</title>
        <authorList>
            <person name="Brown T."/>
            <person name="Elewa A."/>
            <person name="Iarovenko S."/>
            <person name="Subramanian E."/>
            <person name="Araus A.J."/>
            <person name="Petzold A."/>
            <person name="Susuki M."/>
            <person name="Suzuki K.-i.T."/>
            <person name="Hayashi T."/>
            <person name="Toyoda A."/>
            <person name="Oliveira C."/>
            <person name="Osipova E."/>
            <person name="Leigh N.D."/>
            <person name="Simon A."/>
            <person name="Yun M.H."/>
        </authorList>
    </citation>
    <scope>NUCLEOTIDE SEQUENCE</scope>
    <source>
        <strain evidence="2">20211129_DDA</strain>
        <tissue evidence="2">Liver</tissue>
    </source>
</reference>
<sequence length="89" mass="9658">MLPVAASPERLWVGKPATAGLNPRGAATQQGRPGRRRHHRVTSPGRRANPAPPSRSNLQRLTPVAQREPKLQLQVAGMLRGARTKRVGC</sequence>
<dbReference type="Proteomes" id="UP001066276">
    <property type="component" value="Chromosome 1_1"/>
</dbReference>
<gene>
    <name evidence="2" type="ORF">NDU88_001044</name>
</gene>
<dbReference type="EMBL" id="JANPWB010000001">
    <property type="protein sequence ID" value="KAJ1213407.1"/>
    <property type="molecule type" value="Genomic_DNA"/>
</dbReference>
<evidence type="ECO:0000313" key="3">
    <source>
        <dbReference type="Proteomes" id="UP001066276"/>
    </source>
</evidence>
<proteinExistence type="predicted"/>
<accession>A0AAV7WLB9</accession>